<dbReference type="AlphaFoldDB" id="A0A154PEZ4"/>
<protein>
    <submittedName>
        <fullName evidence="1">Uncharacterized protein</fullName>
    </submittedName>
</protein>
<evidence type="ECO:0000313" key="1">
    <source>
        <dbReference type="EMBL" id="KZC10377.1"/>
    </source>
</evidence>
<proteinExistence type="predicted"/>
<dbReference type="EMBL" id="KQ434889">
    <property type="protein sequence ID" value="KZC10377.1"/>
    <property type="molecule type" value="Genomic_DNA"/>
</dbReference>
<evidence type="ECO:0000313" key="2">
    <source>
        <dbReference type="Proteomes" id="UP000076502"/>
    </source>
</evidence>
<reference evidence="1 2" key="1">
    <citation type="submission" date="2015-07" db="EMBL/GenBank/DDBJ databases">
        <title>The genome of Dufourea novaeangliae.</title>
        <authorList>
            <person name="Pan H."/>
            <person name="Kapheim K."/>
        </authorList>
    </citation>
    <scope>NUCLEOTIDE SEQUENCE [LARGE SCALE GENOMIC DNA]</scope>
    <source>
        <strain evidence="1">0120121106</strain>
        <tissue evidence="1">Whole body</tissue>
    </source>
</reference>
<dbReference type="Proteomes" id="UP000076502">
    <property type="component" value="Unassembled WGS sequence"/>
</dbReference>
<organism evidence="1 2">
    <name type="scientific">Dufourea novaeangliae</name>
    <name type="common">Sweat bee</name>
    <dbReference type="NCBI Taxonomy" id="178035"/>
    <lineage>
        <taxon>Eukaryota</taxon>
        <taxon>Metazoa</taxon>
        <taxon>Ecdysozoa</taxon>
        <taxon>Arthropoda</taxon>
        <taxon>Hexapoda</taxon>
        <taxon>Insecta</taxon>
        <taxon>Pterygota</taxon>
        <taxon>Neoptera</taxon>
        <taxon>Endopterygota</taxon>
        <taxon>Hymenoptera</taxon>
        <taxon>Apocrita</taxon>
        <taxon>Aculeata</taxon>
        <taxon>Apoidea</taxon>
        <taxon>Anthophila</taxon>
        <taxon>Halictidae</taxon>
        <taxon>Rophitinae</taxon>
        <taxon>Dufourea</taxon>
    </lineage>
</organism>
<accession>A0A154PEZ4</accession>
<name>A0A154PEZ4_DUFNO</name>
<keyword evidence="2" id="KW-1185">Reference proteome</keyword>
<gene>
    <name evidence="1" type="ORF">WN55_01493</name>
</gene>
<sequence length="158" mass="16525">MTLIRSGTVYTARNSVSIWSDVVVGRNDDDDAAGGWSASLSTKRRVSKGQQRHGPLAWPVLPIPVAAPAQPDTAGQSRWRRRRSSLLVSSSRGASCILARVVCGAPALSLVLAGIEDGSPLALSRSLSLSFSLSLTHTPTLSLSPPAPCALLLDSLSP</sequence>